<dbReference type="AlphaFoldDB" id="G7W2H8"/>
<dbReference type="STRING" id="985665.HPL003_16680"/>
<dbReference type="KEGG" id="pta:HPL003_16680"/>
<name>G7W2H8_PAETH</name>
<dbReference type="EMBL" id="CP003107">
    <property type="protein sequence ID" value="AET60082.1"/>
    <property type="molecule type" value="Genomic_DNA"/>
</dbReference>
<organism evidence="1 2">
    <name type="scientific">Paenibacillus terrae (strain HPL-003)</name>
    <dbReference type="NCBI Taxonomy" id="985665"/>
    <lineage>
        <taxon>Bacteria</taxon>
        <taxon>Bacillati</taxon>
        <taxon>Bacillota</taxon>
        <taxon>Bacilli</taxon>
        <taxon>Bacillales</taxon>
        <taxon>Paenibacillaceae</taxon>
        <taxon>Paenibacillus</taxon>
    </lineage>
</organism>
<evidence type="ECO:0000313" key="2">
    <source>
        <dbReference type="Proteomes" id="UP000005876"/>
    </source>
</evidence>
<dbReference type="RefSeq" id="WP_014280795.1">
    <property type="nucleotide sequence ID" value="NC_016641.1"/>
</dbReference>
<gene>
    <name evidence="1" type="ordered locus">HPL003_16680</name>
</gene>
<sequence length="128" mass="14546">MRRGEAASLQLLMFRVDYTPFIRLAEFGEAGAALRLAIHAGIDSYRNRGAEAAQHGARGRHWRQAQPEDIQMIGEMLRMRRREHQAGKIGKKHLEPALGVFSIELPSKAYARYISTQSKVPFVHCYIL</sequence>
<protein>
    <submittedName>
        <fullName evidence="1">Uncharacterized protein</fullName>
    </submittedName>
</protein>
<evidence type="ECO:0000313" key="1">
    <source>
        <dbReference type="EMBL" id="AET60082.1"/>
    </source>
</evidence>
<dbReference type="HOGENOM" id="CLU_1957424_0_0_9"/>
<dbReference type="Proteomes" id="UP000005876">
    <property type="component" value="Chromosome"/>
</dbReference>
<reference key="2">
    <citation type="submission" date="2011-11" db="EMBL/GenBank/DDBJ databases">
        <authorList>
            <person name="Shin S.H."/>
            <person name="Kim S."/>
            <person name="Kim J.Y."/>
        </authorList>
    </citation>
    <scope>NUCLEOTIDE SEQUENCE</scope>
    <source>
        <strain>HPL-003</strain>
    </source>
</reference>
<reference evidence="2" key="1">
    <citation type="submission" date="2011-11" db="EMBL/GenBank/DDBJ databases">
        <title>Complete sequence of Paenibacillus terrae HPL-003.</title>
        <authorList>
            <person name="Shin S.H."/>
            <person name="Kim S."/>
            <person name="Kim J.Y."/>
        </authorList>
    </citation>
    <scope>NUCLEOTIDE SEQUENCE [LARGE SCALE GENOMIC DNA]</scope>
    <source>
        <strain evidence="2">HPL-003</strain>
    </source>
</reference>
<reference evidence="1 2" key="3">
    <citation type="journal article" date="2012" name="J. Bacteriol.">
        <title>Genome Sequence of Paenibacillus terrae HPL-003, a Xylanase-Producing Bacterium Isolated from Soil Found in Forest Residue.</title>
        <authorList>
            <person name="Shin S.H."/>
            <person name="Kim S."/>
            <person name="Kim J.Y."/>
            <person name="Song H.Y."/>
            <person name="Cho S.J."/>
            <person name="Kim D.R."/>
            <person name="Lee K.I."/>
            <person name="Lim H.K."/>
            <person name="Park N.J."/>
            <person name="Hwang I.T."/>
            <person name="Yang K.S."/>
        </authorList>
    </citation>
    <scope>NUCLEOTIDE SEQUENCE [LARGE SCALE GENOMIC DNA]</scope>
    <source>
        <strain evidence="1 2">HPL-003</strain>
    </source>
</reference>
<accession>G7W2H8</accession>
<proteinExistence type="predicted"/>